<dbReference type="Pfam" id="PF00076">
    <property type="entry name" value="RRM_1"/>
    <property type="match status" value="1"/>
</dbReference>
<feature type="region of interest" description="Disordered" evidence="2">
    <location>
        <begin position="36"/>
        <end position="67"/>
    </location>
</feature>
<evidence type="ECO:0000256" key="2">
    <source>
        <dbReference type="SAM" id="MobiDB-lite"/>
    </source>
</evidence>
<keyword evidence="3" id="KW-0472">Membrane</keyword>
<comment type="caution">
    <text evidence="6">The sequence shown here is derived from an EMBL/GenBank/DDBJ whole genome shotgun (WGS) entry which is preliminary data.</text>
</comment>
<keyword evidence="4" id="KW-0732">Signal</keyword>
<dbReference type="PROSITE" id="PS50102">
    <property type="entry name" value="RRM"/>
    <property type="match status" value="1"/>
</dbReference>
<feature type="signal peptide" evidence="4">
    <location>
        <begin position="1"/>
        <end position="28"/>
    </location>
</feature>
<dbReference type="GO" id="GO:0003723">
    <property type="term" value="F:RNA binding"/>
    <property type="evidence" value="ECO:0007669"/>
    <property type="project" value="UniProtKB-UniRule"/>
</dbReference>
<keyword evidence="3" id="KW-1133">Transmembrane helix</keyword>
<organism evidence="6 7">
    <name type="scientific">Cyclotella atomus</name>
    <dbReference type="NCBI Taxonomy" id="382360"/>
    <lineage>
        <taxon>Eukaryota</taxon>
        <taxon>Sar</taxon>
        <taxon>Stramenopiles</taxon>
        <taxon>Ochrophyta</taxon>
        <taxon>Bacillariophyta</taxon>
        <taxon>Coscinodiscophyceae</taxon>
        <taxon>Thalassiosirophycidae</taxon>
        <taxon>Stephanodiscales</taxon>
        <taxon>Stephanodiscaceae</taxon>
        <taxon>Cyclotella</taxon>
    </lineage>
</organism>
<dbReference type="AlphaFoldDB" id="A0ABD3N1J8"/>
<dbReference type="EMBL" id="JALLPJ020001321">
    <property type="protein sequence ID" value="KAL3769963.1"/>
    <property type="molecule type" value="Genomic_DNA"/>
</dbReference>
<evidence type="ECO:0000313" key="6">
    <source>
        <dbReference type="EMBL" id="KAL3769963.1"/>
    </source>
</evidence>
<feature type="compositionally biased region" description="Low complexity" evidence="2">
    <location>
        <begin position="399"/>
        <end position="410"/>
    </location>
</feature>
<dbReference type="InterPro" id="IPR012677">
    <property type="entry name" value="Nucleotide-bd_a/b_plait_sf"/>
</dbReference>
<feature type="chain" id="PRO_5044749679" description="RRM domain-containing protein" evidence="4">
    <location>
        <begin position="29"/>
        <end position="663"/>
    </location>
</feature>
<gene>
    <name evidence="6" type="ORF">ACHAWO_000152</name>
</gene>
<dbReference type="SUPFAM" id="SSF54928">
    <property type="entry name" value="RNA-binding domain, RBD"/>
    <property type="match status" value="1"/>
</dbReference>
<feature type="transmembrane region" description="Helical" evidence="3">
    <location>
        <begin position="264"/>
        <end position="287"/>
    </location>
</feature>
<dbReference type="Proteomes" id="UP001530400">
    <property type="component" value="Unassembled WGS sequence"/>
</dbReference>
<keyword evidence="1" id="KW-0694">RNA-binding</keyword>
<evidence type="ECO:0000256" key="4">
    <source>
        <dbReference type="SAM" id="SignalP"/>
    </source>
</evidence>
<accession>A0ABD3N1J8</accession>
<feature type="compositionally biased region" description="Polar residues" evidence="2">
    <location>
        <begin position="411"/>
        <end position="423"/>
    </location>
</feature>
<feature type="region of interest" description="Disordered" evidence="2">
    <location>
        <begin position="329"/>
        <end position="423"/>
    </location>
</feature>
<evidence type="ECO:0000313" key="7">
    <source>
        <dbReference type="Proteomes" id="UP001530400"/>
    </source>
</evidence>
<evidence type="ECO:0000256" key="3">
    <source>
        <dbReference type="SAM" id="Phobius"/>
    </source>
</evidence>
<feature type="compositionally biased region" description="Polar residues" evidence="2">
    <location>
        <begin position="372"/>
        <end position="392"/>
    </location>
</feature>
<keyword evidence="3" id="KW-0812">Transmembrane</keyword>
<name>A0ABD3N1J8_9STRA</name>
<reference evidence="6 7" key="1">
    <citation type="submission" date="2024-10" db="EMBL/GenBank/DDBJ databases">
        <title>Updated reference genomes for cyclostephanoid diatoms.</title>
        <authorList>
            <person name="Roberts W.R."/>
            <person name="Alverson A.J."/>
        </authorList>
    </citation>
    <scope>NUCLEOTIDE SEQUENCE [LARGE SCALE GENOMIC DNA]</scope>
    <source>
        <strain evidence="6 7">AJA010-31</strain>
    </source>
</reference>
<feature type="compositionally biased region" description="Low complexity" evidence="2">
    <location>
        <begin position="40"/>
        <end position="49"/>
    </location>
</feature>
<dbReference type="Gene3D" id="3.30.70.330">
    <property type="match status" value="1"/>
</dbReference>
<dbReference type="InterPro" id="IPR035979">
    <property type="entry name" value="RBD_domain_sf"/>
</dbReference>
<evidence type="ECO:0000259" key="5">
    <source>
        <dbReference type="PROSITE" id="PS50102"/>
    </source>
</evidence>
<proteinExistence type="predicted"/>
<evidence type="ECO:0000256" key="1">
    <source>
        <dbReference type="PROSITE-ProRule" id="PRU00176"/>
    </source>
</evidence>
<sequence length="663" mass="72945">MAAPNNWIKCSIFILFSYINIMSGGAAAARLSNRHLQNATQRPTSLQPTTSPPPTDSLPPTVTNTSVPSSMPSYSVTLSYFSEADFQHTLKVSEQRVMEEAEEYLYDFIMENLTLSIGEMVGEPLINSNCTVTDTQNAIGRRLEDLFLMTEGNETNVEDYLLVVTFTCAYSSRYGYDISYYPEELQDYINSNQAEVTDYLASVINLSSEYILESGMVIIEVKPLPTASPTKSPSILPSSIPSGVPSFEPSVAPSSFVPLEPTDVAVGAAVGIAIGSLLGAALIFMGLRMCLKKKQDLMKDNLHENGNEHATSDRYDVNESLGHAFMTVPVNESSRDKGDPAIDPEQAIQNNDASPEKAPSPEQDSHNRAPSMASNLSSHSEGGDSFTMQPNGIESRDQTSITSPTSPNSTDCSLATSTRSKQASDVETFMGANLLMRDDSFSSDSNDDALIRDTDFDEFDQYKNEALEQLRKEVERSIYDVDSMMSLAMTRIFMEVDTLLDLSWVGAEDPASIEASCYFETFDWMKQNTVSASSETFFQDMLNRVVQIVHRGLIRPSDGARLLHGCASILEMQLLRELPRTTVVVRGLRKTNDLAQGHHSLVKSFGCYGDIVDASISPKNKGFGFVRFVQPQSVVALMHRYENSEIEIQDVSVSIIPIGLNAK</sequence>
<protein>
    <recommendedName>
        <fullName evidence="5">RRM domain-containing protein</fullName>
    </recommendedName>
</protein>
<keyword evidence="7" id="KW-1185">Reference proteome</keyword>
<feature type="domain" description="RRM" evidence="5">
    <location>
        <begin position="581"/>
        <end position="658"/>
    </location>
</feature>
<dbReference type="InterPro" id="IPR000504">
    <property type="entry name" value="RRM_dom"/>
</dbReference>